<evidence type="ECO:0000259" key="1">
    <source>
        <dbReference type="Pfam" id="PF20150"/>
    </source>
</evidence>
<evidence type="ECO:0000313" key="2">
    <source>
        <dbReference type="EMBL" id="EKD20713.1"/>
    </source>
</evidence>
<dbReference type="EMBL" id="JH921429">
    <property type="protein sequence ID" value="EKD20713.1"/>
    <property type="molecule type" value="Genomic_DNA"/>
</dbReference>
<dbReference type="AlphaFoldDB" id="K1XJ54"/>
<organism evidence="2 3">
    <name type="scientific">Marssonina brunnea f. sp. multigermtubi (strain MB_m1)</name>
    <name type="common">Marssonina leaf spot fungus</name>
    <dbReference type="NCBI Taxonomy" id="1072389"/>
    <lineage>
        <taxon>Eukaryota</taxon>
        <taxon>Fungi</taxon>
        <taxon>Dikarya</taxon>
        <taxon>Ascomycota</taxon>
        <taxon>Pezizomycotina</taxon>
        <taxon>Leotiomycetes</taxon>
        <taxon>Helotiales</taxon>
        <taxon>Drepanopezizaceae</taxon>
        <taxon>Drepanopeziza</taxon>
    </lineage>
</organism>
<keyword evidence="3" id="KW-1185">Reference proteome</keyword>
<reference evidence="2 3" key="1">
    <citation type="journal article" date="2012" name="BMC Genomics">
        <title>Sequencing the genome of Marssonina brunnea reveals fungus-poplar co-evolution.</title>
        <authorList>
            <person name="Zhu S."/>
            <person name="Cao Y.-Z."/>
            <person name="Jiang C."/>
            <person name="Tan B.-Y."/>
            <person name="Wang Z."/>
            <person name="Feng S."/>
            <person name="Zhang L."/>
            <person name="Su X.-H."/>
            <person name="Brejova B."/>
            <person name="Vinar T."/>
            <person name="Xu M."/>
            <person name="Wang M.-X."/>
            <person name="Zhang S.-G."/>
            <person name="Huang M.-R."/>
            <person name="Wu R."/>
            <person name="Zhou Y."/>
        </authorList>
    </citation>
    <scope>NUCLEOTIDE SEQUENCE [LARGE SCALE GENOMIC DNA]</scope>
    <source>
        <strain evidence="2 3">MB_m1</strain>
    </source>
</reference>
<dbReference type="GeneID" id="18757330"/>
<protein>
    <recommendedName>
        <fullName evidence="1">2EXR domain-containing protein</fullName>
    </recommendedName>
</protein>
<gene>
    <name evidence="2" type="ORF">MBM_01395</name>
</gene>
<dbReference type="PANTHER" id="PTHR35910:SF1">
    <property type="entry name" value="2EXR DOMAIN-CONTAINING PROTEIN"/>
    <property type="match status" value="1"/>
</dbReference>
<dbReference type="Pfam" id="PF20150">
    <property type="entry name" value="2EXR"/>
    <property type="match status" value="1"/>
</dbReference>
<dbReference type="HOGENOM" id="CLU_067362_0_0_1"/>
<feature type="domain" description="2EXR" evidence="1">
    <location>
        <begin position="19"/>
        <end position="105"/>
    </location>
</feature>
<evidence type="ECO:0000313" key="3">
    <source>
        <dbReference type="Proteomes" id="UP000006753"/>
    </source>
</evidence>
<dbReference type="RefSeq" id="XP_007289284.1">
    <property type="nucleotide sequence ID" value="XM_007289222.1"/>
</dbReference>
<name>K1XJ54_MARBU</name>
<dbReference type="KEGG" id="mbe:MBM_01395"/>
<dbReference type="OMA" id="RIVKICW"/>
<dbReference type="OrthoDB" id="3513892at2759"/>
<dbReference type="InParanoid" id="K1XJ54"/>
<dbReference type="InterPro" id="IPR045518">
    <property type="entry name" value="2EXR"/>
</dbReference>
<dbReference type="PANTHER" id="PTHR35910">
    <property type="entry name" value="2EXR DOMAIN-CONTAINING PROTEIN"/>
    <property type="match status" value="1"/>
</dbReference>
<accession>K1XJ54</accession>
<sequence length="288" mass="32909">MPSRRRPAVQPKPKPGTAFTLFPKLPVELRLKIYSEHLTTSTTTSRIVKICWNARKRAFVSRRPPPPLLHTCSESRYQALKTYQLHFASSPEFARVYFSFERDTLDLCWDSLGSSPGRVGRKMSDEEMGKVRRLLVREDSLLGHAADGGRELERFTGLRTLGVLCDPENVAFGGEYGTRSMHQIAQELDVDEEDSGADGEEAAVRRLRAPRAERWPELVCLRDVDGADLPRCSRHWWFDGWNHRSAVLQREKWPEVLAEALVLTSQHDPDDQAFIENLLFMHVTGQQL</sequence>
<dbReference type="Proteomes" id="UP000006753">
    <property type="component" value="Unassembled WGS sequence"/>
</dbReference>
<proteinExistence type="predicted"/>